<proteinExistence type="predicted"/>
<feature type="non-terminal residue" evidence="1">
    <location>
        <position position="55"/>
    </location>
</feature>
<dbReference type="EMBL" id="CADCVN010000895">
    <property type="protein sequence ID" value="CAA9507932.1"/>
    <property type="molecule type" value="Genomic_DNA"/>
</dbReference>
<dbReference type="AlphaFoldDB" id="A0A6J4SXP2"/>
<name>A0A6J4SXP2_9BACT</name>
<accession>A0A6J4SXP2</accession>
<gene>
    <name evidence="1" type="ORF">AVDCRST_MAG96-2313</name>
</gene>
<evidence type="ECO:0000313" key="1">
    <source>
        <dbReference type="EMBL" id="CAA9507932.1"/>
    </source>
</evidence>
<protein>
    <submittedName>
        <fullName evidence="1">Uncharacterized protein</fullName>
    </submittedName>
</protein>
<organism evidence="1">
    <name type="scientific">uncultured Segetibacter sp</name>
    <dbReference type="NCBI Taxonomy" id="481133"/>
    <lineage>
        <taxon>Bacteria</taxon>
        <taxon>Pseudomonadati</taxon>
        <taxon>Bacteroidota</taxon>
        <taxon>Chitinophagia</taxon>
        <taxon>Chitinophagales</taxon>
        <taxon>Chitinophagaceae</taxon>
        <taxon>Segetibacter</taxon>
        <taxon>environmental samples</taxon>
    </lineage>
</organism>
<reference evidence="1" key="1">
    <citation type="submission" date="2020-02" db="EMBL/GenBank/DDBJ databases">
        <authorList>
            <person name="Meier V. D."/>
        </authorList>
    </citation>
    <scope>NUCLEOTIDE SEQUENCE</scope>
    <source>
        <strain evidence="1">AVDCRST_MAG96</strain>
    </source>
</reference>
<feature type="non-terminal residue" evidence="1">
    <location>
        <position position="1"/>
    </location>
</feature>
<sequence length="55" mass="6503">EKIISLCGMYRINCCIFICCRCKKRKFYSCPQFQMGIRGCKKCNLEINRKVCKSL</sequence>